<accession>A0A1H2D927</accession>
<protein>
    <submittedName>
        <fullName evidence="3">IPT/TIG domain-containing protein</fullName>
    </submittedName>
</protein>
<dbReference type="SUPFAM" id="SSF81296">
    <property type="entry name" value="E set domains"/>
    <property type="match status" value="1"/>
</dbReference>
<dbReference type="OrthoDB" id="3298903at2"/>
<dbReference type="InterPro" id="IPR006311">
    <property type="entry name" value="TAT_signal"/>
</dbReference>
<dbReference type="Pfam" id="PF01833">
    <property type="entry name" value="TIG"/>
    <property type="match status" value="1"/>
</dbReference>
<keyword evidence="4" id="KW-1185">Reference proteome</keyword>
<dbReference type="InterPro" id="IPR002909">
    <property type="entry name" value="IPT_dom"/>
</dbReference>
<dbReference type="STRING" id="113562.SAMN04489716_8642"/>
<gene>
    <name evidence="3" type="ORF">SAMN04489716_8642</name>
</gene>
<evidence type="ECO:0000256" key="1">
    <source>
        <dbReference type="SAM" id="SignalP"/>
    </source>
</evidence>
<name>A0A1H2D927_9ACTN</name>
<sequence length="759" mass="74490">MSKTASRGRRAASGRRARLICAGLTTTAVGASMFLGAPAAFAAALDSLSPVGGPAGTVIKVDAPGTPFDTGNPVAFFATGFASGTACPAYVTSITGQTVVPAGSPTKIDSDEATFVVPPGVTLNSGAAREWKFCVYNGTLATTTAVYDTTASTFTVTPGIGMMPPNGPSGGGNQISFAAPAASPVFATAVGLAFADAGSGCPGTYGTPGSLAAALNRASGTAATSTVPSGVVGTGPGTNYLACFYSGTSNGSTLVGVSASTYGVSLPAVTLSSPVGSWAGGNGITLDSPQGILVGVGAPGVLLASAERCPRTFTAASGYNVVHPAAGRIRKASDTRVALTVPPLAGSAPAGPTPFQICVYNGTTVGASTMLAAAPYTASVVQTLSSIMPASGTALGGTMITVSGTGFPTAPGSIQATLGGLPLTEIMPVNENTFTARTPMHGVERNVALVVTTPAGTRSLSSAYSFLNGIAITPNTASTDIDEVVVAVKGVGFLSTTFSTTVSDAHIYLVRGGYNPADDGASNKVNGPVSECNDVLPISDNELICTLRLDQRLSSAGTITPQIAVGRSVTDIDTTANSRLISSATASFTADDIGKTLTQTAGTAAVQDGTTIVDVLSGTQAILSMKATATVATSVTARIGSAAVRTNGTVDTTNASAEIAADSAAFTSADLGRVITGAGIPAGTTITAIAANGAGATLSANATATAPNITASLHDPLGVPAGAYTLTFVTEGSLGVDTTAAGYSQSTVSASSSFTVAAS</sequence>
<dbReference type="AlphaFoldDB" id="A0A1H2D927"/>
<dbReference type="Proteomes" id="UP000198688">
    <property type="component" value="Chromosome I"/>
</dbReference>
<feature type="signal peptide" evidence="1">
    <location>
        <begin position="1"/>
        <end position="42"/>
    </location>
</feature>
<dbReference type="InterPro" id="IPR014756">
    <property type="entry name" value="Ig_E-set"/>
</dbReference>
<dbReference type="InterPro" id="IPR013783">
    <property type="entry name" value="Ig-like_fold"/>
</dbReference>
<proteinExistence type="predicted"/>
<dbReference type="GO" id="GO:0005975">
    <property type="term" value="P:carbohydrate metabolic process"/>
    <property type="evidence" value="ECO:0007669"/>
    <property type="project" value="UniProtKB-ARBA"/>
</dbReference>
<feature type="chain" id="PRO_5009271958" evidence="1">
    <location>
        <begin position="43"/>
        <end position="759"/>
    </location>
</feature>
<reference evidence="3 4" key="1">
    <citation type="submission" date="2016-10" db="EMBL/GenBank/DDBJ databases">
        <authorList>
            <person name="de Groot N.N."/>
        </authorList>
    </citation>
    <scope>NUCLEOTIDE SEQUENCE [LARGE SCALE GENOMIC DNA]</scope>
    <source>
        <strain evidence="3 4">DSM 43941</strain>
    </source>
</reference>
<dbReference type="EMBL" id="LT629758">
    <property type="protein sequence ID" value="SDT79094.1"/>
    <property type="molecule type" value="Genomic_DNA"/>
</dbReference>
<feature type="domain" description="IPT/TIG" evidence="2">
    <location>
        <begin position="384"/>
        <end position="463"/>
    </location>
</feature>
<evidence type="ECO:0000313" key="4">
    <source>
        <dbReference type="Proteomes" id="UP000198688"/>
    </source>
</evidence>
<evidence type="ECO:0000259" key="2">
    <source>
        <dbReference type="Pfam" id="PF01833"/>
    </source>
</evidence>
<organism evidence="3 4">
    <name type="scientific">Actinoplanes derwentensis</name>
    <dbReference type="NCBI Taxonomy" id="113562"/>
    <lineage>
        <taxon>Bacteria</taxon>
        <taxon>Bacillati</taxon>
        <taxon>Actinomycetota</taxon>
        <taxon>Actinomycetes</taxon>
        <taxon>Micromonosporales</taxon>
        <taxon>Micromonosporaceae</taxon>
        <taxon>Actinoplanes</taxon>
    </lineage>
</organism>
<keyword evidence="1" id="KW-0732">Signal</keyword>
<dbReference type="Gene3D" id="2.60.40.10">
    <property type="entry name" value="Immunoglobulins"/>
    <property type="match status" value="1"/>
</dbReference>
<evidence type="ECO:0000313" key="3">
    <source>
        <dbReference type="EMBL" id="SDT79094.1"/>
    </source>
</evidence>
<dbReference type="CDD" id="cd00603">
    <property type="entry name" value="IPT_PCSR"/>
    <property type="match status" value="1"/>
</dbReference>
<dbReference type="PROSITE" id="PS51318">
    <property type="entry name" value="TAT"/>
    <property type="match status" value="1"/>
</dbReference>